<accession>A0ACC3BI80</accession>
<comment type="caution">
    <text evidence="1">The sequence shown here is derived from an EMBL/GenBank/DDBJ whole genome shotgun (WGS) entry which is preliminary data.</text>
</comment>
<keyword evidence="2" id="KW-1185">Reference proteome</keyword>
<sequence>MCFVATCNDRGSVLSLRFEPLRSSRALAAAATAAAAGPEALERNAAVTWWDTADADHARDLPALVTFTEKSEKRGEESVGGDGAGLDQDAVFDPPQPDYYFDDDGDEEMAGPAGAGAFEAPATAAWPPLGPPPVGSGAPAKQEPMSPVAIDGGAMLGDQSSLTYLDGALPDRLPTPPPSLISAALSLPADGTTWSDGGGLGSGYCSGGGGSSHPDGDGGDVGDAGGGAASTPDPFSSMFPDEFLPLDVEMAHERRLGCVYRKLERVGGETIDGRRRRGRKRVHPKPPSRMLADLASIDGCTRILEVVASEATARQADMQAELRSLMATRDELLAAKATSPSPATRSIKLDDWAEALDALTAWSTEPEATTVGSPLF</sequence>
<gene>
    <name evidence="1" type="ORF">I4F81_000236</name>
</gene>
<organism evidence="1 2">
    <name type="scientific">Pyropia yezoensis</name>
    <name type="common">Susabi-nori</name>
    <name type="synonym">Porphyra yezoensis</name>
    <dbReference type="NCBI Taxonomy" id="2788"/>
    <lineage>
        <taxon>Eukaryota</taxon>
        <taxon>Rhodophyta</taxon>
        <taxon>Bangiophyceae</taxon>
        <taxon>Bangiales</taxon>
        <taxon>Bangiaceae</taxon>
        <taxon>Pyropia</taxon>
    </lineage>
</organism>
<protein>
    <submittedName>
        <fullName evidence="1">Uncharacterized protein</fullName>
    </submittedName>
</protein>
<evidence type="ECO:0000313" key="2">
    <source>
        <dbReference type="Proteomes" id="UP000798662"/>
    </source>
</evidence>
<dbReference type="Proteomes" id="UP000798662">
    <property type="component" value="Chromosome 1"/>
</dbReference>
<proteinExistence type="predicted"/>
<name>A0ACC3BI80_PYRYE</name>
<dbReference type="EMBL" id="CM020618">
    <property type="protein sequence ID" value="KAK1857620.1"/>
    <property type="molecule type" value="Genomic_DNA"/>
</dbReference>
<evidence type="ECO:0000313" key="1">
    <source>
        <dbReference type="EMBL" id="KAK1857620.1"/>
    </source>
</evidence>
<reference evidence="1" key="1">
    <citation type="submission" date="2019-11" db="EMBL/GenBank/DDBJ databases">
        <title>Nori genome reveals adaptations in red seaweeds to the harsh intertidal environment.</title>
        <authorList>
            <person name="Wang D."/>
            <person name="Mao Y."/>
        </authorList>
    </citation>
    <scope>NUCLEOTIDE SEQUENCE</scope>
    <source>
        <tissue evidence="1">Gametophyte</tissue>
    </source>
</reference>